<gene>
    <name evidence="3" type="ORF">EII21_07165</name>
</gene>
<feature type="coiled-coil region" evidence="1">
    <location>
        <begin position="508"/>
        <end position="535"/>
    </location>
</feature>
<evidence type="ECO:0000313" key="3">
    <source>
        <dbReference type="EMBL" id="RRD89814.1"/>
    </source>
</evidence>
<dbReference type="Proteomes" id="UP000269923">
    <property type="component" value="Unassembled WGS sequence"/>
</dbReference>
<organism evidence="3 4">
    <name type="scientific">Conchiformibius steedae</name>
    <dbReference type="NCBI Taxonomy" id="153493"/>
    <lineage>
        <taxon>Bacteria</taxon>
        <taxon>Pseudomonadati</taxon>
        <taxon>Pseudomonadota</taxon>
        <taxon>Betaproteobacteria</taxon>
        <taxon>Neisseriales</taxon>
        <taxon>Neisseriaceae</taxon>
        <taxon>Conchiformibius</taxon>
    </lineage>
</organism>
<sequence>MTIRFSRRRFLGAGAVLAGASFAASCTKYRPFDAAAQPPYYPPALLGLRGDHDGSQDGAHAVALSGKRFTLPEQASENYDLVVIGAGISGLTAAYLYRKAKPDAKVLVLDNHDDFGGHAKRNEFTVNGKTLITYGGSESLDSPKTTFSQNAHALLKELGVDYTKFHQYYQQDLYRKQWGLQKGIFFRSAAFGKDTVVAGELNEQAAAAMVARFPLPEADRHALTELYVRPKDYWQGKSRKQKQYLADKTSYYSFLRDTVKLPEHAMRYLTNISSEYWGHAINAISVAEAAENGYPGTQKLGLPLEKGEKEPYIYHFPDGNASIARLLVRKLIPAVAAGNSMEDIVTAKFDYAQLDMSEHPVRIRLNSTALMAENRANGVDVAYLSHGSDALTRVRATHCIFAGHSTLAARILPQMPEAQQQAMKSNVKVPMVYAKIALKNARAFQKLGVYSLYAPDAPYCLIQLDDPVNIGTYRHAATPDEPIVLHAARIATAFEGNDARSMYRGGRARLAGQKLEDLEKELREQLRGLYQLAGESFDDAAVAITFNRWSHGYSYEQVGLWDNNDAAAKTVAQMQRRLGNILMAGTDVAWKPYLQDAVEQAYRAVREALS</sequence>
<dbReference type="RefSeq" id="WP_124795144.1">
    <property type="nucleotide sequence ID" value="NZ_RQYC01000010.1"/>
</dbReference>
<dbReference type="InterPro" id="IPR050464">
    <property type="entry name" value="Zeta_carotene_desat/Oxidored"/>
</dbReference>
<feature type="chain" id="PRO_5018110847" evidence="2">
    <location>
        <begin position="24"/>
        <end position="610"/>
    </location>
</feature>
<dbReference type="Pfam" id="PF13450">
    <property type="entry name" value="NAD_binding_8"/>
    <property type="match status" value="1"/>
</dbReference>
<reference evidence="3 4" key="1">
    <citation type="submission" date="2018-11" db="EMBL/GenBank/DDBJ databases">
        <title>Genomes From Bacteria Associated with the Canine Oral Cavity: a Test Case for Automated Genome-Based Taxonomic Assignment.</title>
        <authorList>
            <person name="Coil D.A."/>
            <person name="Jospin G."/>
            <person name="Darling A.E."/>
            <person name="Wallis C."/>
            <person name="Davis I.J."/>
            <person name="Harris S."/>
            <person name="Eisen J.A."/>
            <person name="Holcombe L.J."/>
            <person name="O'Flynn C."/>
        </authorList>
    </citation>
    <scope>NUCLEOTIDE SEQUENCE [LARGE SCALE GENOMIC DNA]</scope>
    <source>
        <strain evidence="3 4">COT-280</strain>
    </source>
</reference>
<keyword evidence="1" id="KW-0175">Coiled coil</keyword>
<dbReference type="STRING" id="1121352.GCA_000620925_00050"/>
<protein>
    <submittedName>
        <fullName evidence="3">NAD(P)/FAD-dependent oxidoreductase</fullName>
    </submittedName>
</protein>
<dbReference type="PANTHER" id="PTHR42923">
    <property type="entry name" value="PROTOPORPHYRINOGEN OXIDASE"/>
    <property type="match status" value="1"/>
</dbReference>
<dbReference type="Gene3D" id="3.50.50.60">
    <property type="entry name" value="FAD/NAD(P)-binding domain"/>
    <property type="match status" value="1"/>
</dbReference>
<proteinExistence type="predicted"/>
<dbReference type="PROSITE" id="PS51257">
    <property type="entry name" value="PROKAR_LIPOPROTEIN"/>
    <property type="match status" value="1"/>
</dbReference>
<dbReference type="InterPro" id="IPR006311">
    <property type="entry name" value="TAT_signal"/>
</dbReference>
<comment type="caution">
    <text evidence="3">The sequence shown here is derived from an EMBL/GenBank/DDBJ whole genome shotgun (WGS) entry which is preliminary data.</text>
</comment>
<dbReference type="SUPFAM" id="SSF51905">
    <property type="entry name" value="FAD/NAD(P)-binding domain"/>
    <property type="match status" value="2"/>
</dbReference>
<dbReference type="InterPro" id="IPR036188">
    <property type="entry name" value="FAD/NAD-bd_sf"/>
</dbReference>
<keyword evidence="2" id="KW-0732">Signal</keyword>
<evidence type="ECO:0000256" key="2">
    <source>
        <dbReference type="SAM" id="SignalP"/>
    </source>
</evidence>
<name>A0A3P2A2Z4_9NEIS</name>
<dbReference type="OrthoDB" id="231484at2"/>
<accession>A0A3P2A2Z4</accession>
<dbReference type="PANTHER" id="PTHR42923:SF3">
    <property type="entry name" value="PROTOPORPHYRINOGEN OXIDASE"/>
    <property type="match status" value="1"/>
</dbReference>
<evidence type="ECO:0000256" key="1">
    <source>
        <dbReference type="SAM" id="Coils"/>
    </source>
</evidence>
<keyword evidence="4" id="KW-1185">Reference proteome</keyword>
<feature type="signal peptide" evidence="2">
    <location>
        <begin position="1"/>
        <end position="23"/>
    </location>
</feature>
<evidence type="ECO:0000313" key="4">
    <source>
        <dbReference type="Proteomes" id="UP000269923"/>
    </source>
</evidence>
<dbReference type="AlphaFoldDB" id="A0A3P2A2Z4"/>
<dbReference type="GO" id="GO:0016491">
    <property type="term" value="F:oxidoreductase activity"/>
    <property type="evidence" value="ECO:0007669"/>
    <property type="project" value="TreeGrafter"/>
</dbReference>
<dbReference type="EMBL" id="RQYC01000010">
    <property type="protein sequence ID" value="RRD89814.1"/>
    <property type="molecule type" value="Genomic_DNA"/>
</dbReference>
<dbReference type="PROSITE" id="PS51318">
    <property type="entry name" value="TAT"/>
    <property type="match status" value="1"/>
</dbReference>